<dbReference type="EMBL" id="MFJF01000028">
    <property type="protein sequence ID" value="OGG05633.1"/>
    <property type="molecule type" value="Genomic_DNA"/>
</dbReference>
<gene>
    <name evidence="1" type="ORF">A2777_00430</name>
</gene>
<proteinExistence type="predicted"/>
<evidence type="ECO:0000313" key="1">
    <source>
        <dbReference type="EMBL" id="OGG05633.1"/>
    </source>
</evidence>
<reference evidence="1 2" key="1">
    <citation type="journal article" date="2016" name="Nat. Commun.">
        <title>Thousands of microbial genomes shed light on interconnected biogeochemical processes in an aquifer system.</title>
        <authorList>
            <person name="Anantharaman K."/>
            <person name="Brown C.T."/>
            <person name="Hug L.A."/>
            <person name="Sharon I."/>
            <person name="Castelle C.J."/>
            <person name="Probst A.J."/>
            <person name="Thomas B.C."/>
            <person name="Singh A."/>
            <person name="Wilkins M.J."/>
            <person name="Karaoz U."/>
            <person name="Brodie E.L."/>
            <person name="Williams K.H."/>
            <person name="Hubbard S.S."/>
            <person name="Banfield J.F."/>
        </authorList>
    </citation>
    <scope>NUCLEOTIDE SEQUENCE [LARGE SCALE GENOMIC DNA]</scope>
</reference>
<protein>
    <submittedName>
        <fullName evidence="1">Uncharacterized protein</fullName>
    </submittedName>
</protein>
<accession>A0A1F5YZV7</accession>
<comment type="caution">
    <text evidence="1">The sequence shown here is derived from an EMBL/GenBank/DDBJ whole genome shotgun (WGS) entry which is preliminary data.</text>
</comment>
<organism evidence="1 2">
    <name type="scientific">Candidatus Gottesmanbacteria bacterium RIFCSPHIGHO2_01_FULL_40_15</name>
    <dbReference type="NCBI Taxonomy" id="1798376"/>
    <lineage>
        <taxon>Bacteria</taxon>
        <taxon>Candidatus Gottesmaniibacteriota</taxon>
    </lineage>
</organism>
<dbReference type="AlphaFoldDB" id="A0A1F5YZV7"/>
<name>A0A1F5YZV7_9BACT</name>
<dbReference type="Proteomes" id="UP000177354">
    <property type="component" value="Unassembled WGS sequence"/>
</dbReference>
<evidence type="ECO:0000313" key="2">
    <source>
        <dbReference type="Proteomes" id="UP000177354"/>
    </source>
</evidence>
<sequence>MPKELPRKKLLIFGSLVLVLLLAFLVSLTQQKKTLTEKMTVDEIGNVEQPVTDLGRPDLPVVQAPAMTFSNYQTDGSTVALPSDIKVYTFRSEYSPAYVSVVGQKLGLDKNQLENNSLLLYNDTGDLKSGYLKFNLKNGNYEFSSYGTHVLPQTGSLTENVKLFLIDLGLADETVTCNITYKRTDVTGTNFVECHRDWQKTGLPILNFAGLLNIPQLSSVKSLQVGMVDDNAVDDPNIINVSTGQNGKVRPDDYNTVTVAVAENGDILKINSNLRMIEASIDFTQTDLLTPEEAVERFRNNQAPLSLIQPVDENVAWETVFPGNTAENLDARITDFMLVYIENPFGGKSLTPMYLARGTAETAGGYDVVFLQAVPALKGQQTLSGEVAGLMAQQQPNPTQFYDESLKLGTFNPDQRSVQYTPDSASPCVPSEEQLSPIIELGEYGRVGLFTLNIPTETPGKNLVRPNQWYLIPTSSNMLPQIDSVISSFKTLNLEEKHADDIRELDELQKQWEKYNFCPLRLTGSSPSLFVYGKDGQKYEISVGKPVIYAKPEQENGVWKTKNNSIIYYEYQTVSFTKPQQGWNVRKTDLNQFARSLGHRLGLTGAETDKLNFELNLAAGEVKNTNLFIGPISQTEVDMNLPLKVSPEVKTLRYHFYVTQVANTDPAAPELTPVTRTNQMVLELGAVAR</sequence>